<reference evidence="3" key="3">
    <citation type="submission" date="2015-04" db="EMBL/GenBank/DDBJ databases">
        <authorList>
            <consortium name="FlyBase"/>
        </authorList>
    </citation>
    <scope>NUCLEOTIDE SEQUENCE</scope>
    <source>
        <strain evidence="3">W501</strain>
    </source>
</reference>
<dbReference type="SUPFAM" id="SSF57625">
    <property type="entry name" value="Invertebrate chitin-binding proteins"/>
    <property type="match status" value="2"/>
</dbReference>
<protein>
    <submittedName>
        <fullName evidence="3">Uncharacterized protein, isoform B</fullName>
    </submittedName>
</protein>
<sequence length="143" mass="16693">MLNQIPLTVLLCAAFYGFCMAQTVQRWPFPNDCHRYYETRLLDCPPEYYWNSQLLQCDSQTPVGCSSIDPIPNWNYSHPNPPPITDPENSDLSKLCENKLNQLIPYPADCTKFIRCDYLPFVMCCPQYLYWNSKLLTCDKMCV</sequence>
<feature type="chain" id="PRO_5005321847" evidence="1">
    <location>
        <begin position="22"/>
        <end position="143"/>
    </location>
</feature>
<gene>
    <name evidence="3" type="primary">Dsim\GD14345</name>
    <name evidence="3" type="ORF">Dsimw501_GD14345</name>
</gene>
<reference evidence="3" key="2">
    <citation type="submission" date="2014-06" db="EMBL/GenBank/DDBJ databases">
        <authorList>
            <person name="Hu T."/>
            <person name="Eisen M.B."/>
            <person name="Thornton K.R."/>
            <person name="Andolfatto P."/>
        </authorList>
    </citation>
    <scope>NUCLEOTIDE SEQUENCE</scope>
    <source>
        <strain evidence="3">W501</strain>
    </source>
</reference>
<name>A0A0J9RTM0_DROSI</name>
<dbReference type="SMART" id="SM00494">
    <property type="entry name" value="ChtBD2"/>
    <property type="match status" value="2"/>
</dbReference>
<accession>A0A0J9RTM0</accession>
<evidence type="ECO:0000256" key="1">
    <source>
        <dbReference type="SAM" id="SignalP"/>
    </source>
</evidence>
<dbReference type="KEGG" id="dsi:Dsimw501_GD14345"/>
<dbReference type="GO" id="GO:0008061">
    <property type="term" value="F:chitin binding"/>
    <property type="evidence" value="ECO:0007669"/>
    <property type="project" value="InterPro"/>
</dbReference>
<feature type="signal peptide" evidence="1">
    <location>
        <begin position="1"/>
        <end position="21"/>
    </location>
</feature>
<dbReference type="InterPro" id="IPR036508">
    <property type="entry name" value="Chitin-bd_dom_sf"/>
</dbReference>
<evidence type="ECO:0000259" key="2">
    <source>
        <dbReference type="PROSITE" id="PS50940"/>
    </source>
</evidence>
<feature type="domain" description="Chitin-binding type-2" evidence="2">
    <location>
        <begin position="93"/>
        <end position="139"/>
    </location>
</feature>
<dbReference type="EMBL" id="CM002912">
    <property type="protein sequence ID" value="KMY99121.1"/>
    <property type="molecule type" value="Genomic_DNA"/>
</dbReference>
<keyword evidence="1" id="KW-0732">Signal</keyword>
<dbReference type="InterPro" id="IPR002557">
    <property type="entry name" value="Chitin-bd_dom"/>
</dbReference>
<dbReference type="AlphaFoldDB" id="A0A0J9RTM0"/>
<evidence type="ECO:0000313" key="3">
    <source>
        <dbReference type="EMBL" id="KMY99121.1"/>
    </source>
</evidence>
<organism evidence="3">
    <name type="scientific">Drosophila simulans</name>
    <name type="common">Fruit fly</name>
    <dbReference type="NCBI Taxonomy" id="7240"/>
    <lineage>
        <taxon>Eukaryota</taxon>
        <taxon>Metazoa</taxon>
        <taxon>Ecdysozoa</taxon>
        <taxon>Arthropoda</taxon>
        <taxon>Hexapoda</taxon>
        <taxon>Insecta</taxon>
        <taxon>Pterygota</taxon>
        <taxon>Neoptera</taxon>
        <taxon>Endopterygota</taxon>
        <taxon>Diptera</taxon>
        <taxon>Brachycera</taxon>
        <taxon>Muscomorpha</taxon>
        <taxon>Ephydroidea</taxon>
        <taxon>Drosophilidae</taxon>
        <taxon>Drosophila</taxon>
        <taxon>Sophophora</taxon>
    </lineage>
</organism>
<dbReference type="GO" id="GO:0005576">
    <property type="term" value="C:extracellular region"/>
    <property type="evidence" value="ECO:0007669"/>
    <property type="project" value="InterPro"/>
</dbReference>
<dbReference type="OrthoDB" id="6020543at2759"/>
<proteinExistence type="predicted"/>
<dbReference type="PROSITE" id="PS50940">
    <property type="entry name" value="CHIT_BIND_II"/>
    <property type="match status" value="1"/>
</dbReference>
<reference evidence="3" key="1">
    <citation type="journal article" date="2013" name="Genome Res.">
        <title>A second-generation assembly of the Drosophila simulans genome provides new insights into patterns of lineage-specific divergence.</title>
        <authorList>
            <person name="Hu T.T."/>
            <person name="Eisen M.B."/>
            <person name="Thornton K.R."/>
            <person name="Andolfatto P."/>
        </authorList>
    </citation>
    <scope>NUCLEOTIDE SEQUENCE [LARGE SCALE GENOMIC DNA]</scope>
    <source>
        <strain evidence="3">W501</strain>
    </source>
</reference>
<dbReference type="Pfam" id="PF01607">
    <property type="entry name" value="CBM_14"/>
    <property type="match status" value="1"/>
</dbReference>
<dbReference type="Proteomes" id="UP000035880">
    <property type="component" value="Chromosome 3L"/>
</dbReference>
<dbReference type="Gene3D" id="2.170.140.10">
    <property type="entry name" value="Chitin binding domain"/>
    <property type="match status" value="1"/>
</dbReference>